<dbReference type="Gene3D" id="3.40.50.720">
    <property type="entry name" value="NAD(P)-binding Rossmann-like Domain"/>
    <property type="match status" value="2"/>
</dbReference>
<dbReference type="AlphaFoldDB" id="A0AAD5RHW6"/>
<keyword evidence="3" id="KW-0560">Oxidoreductase</keyword>
<accession>A0AAD5RHW6</accession>
<evidence type="ECO:0000256" key="1">
    <source>
        <dbReference type="ARBA" id="ARBA00006484"/>
    </source>
</evidence>
<keyword evidence="5" id="KW-1185">Reference proteome</keyword>
<dbReference type="EMBL" id="JAKWBI020000551">
    <property type="protein sequence ID" value="KAJ2893906.1"/>
    <property type="molecule type" value="Genomic_DNA"/>
</dbReference>
<organism evidence="4 5">
    <name type="scientific">Zalerion maritima</name>
    <dbReference type="NCBI Taxonomy" id="339359"/>
    <lineage>
        <taxon>Eukaryota</taxon>
        <taxon>Fungi</taxon>
        <taxon>Dikarya</taxon>
        <taxon>Ascomycota</taxon>
        <taxon>Pezizomycotina</taxon>
        <taxon>Sordariomycetes</taxon>
        <taxon>Lulworthiomycetidae</taxon>
        <taxon>Lulworthiales</taxon>
        <taxon>Lulworthiaceae</taxon>
        <taxon>Zalerion</taxon>
    </lineage>
</organism>
<dbReference type="PANTHER" id="PTHR43477">
    <property type="entry name" value="DIHYDROANTICAPSIN 7-DEHYDROGENASE"/>
    <property type="match status" value="1"/>
</dbReference>
<evidence type="ECO:0000256" key="2">
    <source>
        <dbReference type="ARBA" id="ARBA00022857"/>
    </source>
</evidence>
<comment type="caution">
    <text evidence="4">The sequence shown here is derived from an EMBL/GenBank/DDBJ whole genome shotgun (WGS) entry which is preliminary data.</text>
</comment>
<dbReference type="InterPro" id="IPR057571">
    <property type="entry name" value="SDR_PhqE-like"/>
</dbReference>
<dbReference type="InterPro" id="IPR051122">
    <property type="entry name" value="SDR_DHRS6-like"/>
</dbReference>
<protein>
    <recommendedName>
        <fullName evidence="6">NAD(P)-binding protein</fullName>
    </recommendedName>
</protein>
<dbReference type="PRINTS" id="PR00081">
    <property type="entry name" value="GDHRDH"/>
</dbReference>
<dbReference type="CDD" id="cd05233">
    <property type="entry name" value="SDR_c"/>
    <property type="match status" value="1"/>
</dbReference>
<dbReference type="GO" id="GO:0016491">
    <property type="term" value="F:oxidoreductase activity"/>
    <property type="evidence" value="ECO:0007669"/>
    <property type="project" value="UniProtKB-KW"/>
</dbReference>
<name>A0AAD5RHW6_9PEZI</name>
<reference evidence="4" key="1">
    <citation type="submission" date="2022-07" db="EMBL/GenBank/DDBJ databases">
        <title>Draft genome sequence of Zalerion maritima ATCC 34329, a (micro)plastics degrading marine fungus.</title>
        <authorList>
            <person name="Paco A."/>
            <person name="Goncalves M.F.M."/>
            <person name="Rocha-Santos T.A.P."/>
            <person name="Alves A."/>
        </authorList>
    </citation>
    <scope>NUCLEOTIDE SEQUENCE</scope>
    <source>
        <strain evidence="4">ATCC 34329</strain>
    </source>
</reference>
<dbReference type="SUPFAM" id="SSF51735">
    <property type="entry name" value="NAD(P)-binding Rossmann-fold domains"/>
    <property type="match status" value="1"/>
</dbReference>
<dbReference type="PANTHER" id="PTHR43477:SF1">
    <property type="entry name" value="DIHYDROANTICAPSIN 7-DEHYDROGENASE"/>
    <property type="match status" value="1"/>
</dbReference>
<comment type="similarity">
    <text evidence="1">Belongs to the short-chain dehydrogenases/reductases (SDR) family.</text>
</comment>
<dbReference type="Proteomes" id="UP001201980">
    <property type="component" value="Unassembled WGS sequence"/>
</dbReference>
<evidence type="ECO:0000313" key="4">
    <source>
        <dbReference type="EMBL" id="KAJ2893906.1"/>
    </source>
</evidence>
<dbReference type="InterPro" id="IPR002347">
    <property type="entry name" value="SDR_fam"/>
</dbReference>
<dbReference type="Pfam" id="PF23441">
    <property type="entry name" value="SDR"/>
    <property type="match status" value="2"/>
</dbReference>
<evidence type="ECO:0008006" key="6">
    <source>
        <dbReference type="Google" id="ProtNLM"/>
    </source>
</evidence>
<evidence type="ECO:0000256" key="3">
    <source>
        <dbReference type="ARBA" id="ARBA00023002"/>
    </source>
</evidence>
<gene>
    <name evidence="4" type="ORF">MKZ38_008130</name>
</gene>
<evidence type="ECO:0000313" key="5">
    <source>
        <dbReference type="Proteomes" id="UP001201980"/>
    </source>
</evidence>
<keyword evidence="2" id="KW-0521">NADP</keyword>
<sequence>MSSSTFKSLTKLQGARVLVIGGTSGIGFAVAESCLEYGATVIVAGSNQDRLDKTVSRLRTAVANNPSPLILEPKDLSKLVLGKTCNLKDVPNVEANIQGLLAFATDSAAHQLDHVVFTAGDHLGLRPLSEISTSFFHESDQAASSSYTLTGGINAWRPSPNFSVYASFGLQTEGLVHGLAVDMTPVRVNCVRPGAIVTELWDGFGDAKEGMKEMYKKRTLTGTVGKPEECAESYLHMMKNSFATGTVVTCDGGQMIKAA</sequence>
<dbReference type="InterPro" id="IPR036291">
    <property type="entry name" value="NAD(P)-bd_dom_sf"/>
</dbReference>
<proteinExistence type="inferred from homology"/>